<accession>A0A507DUP4</accession>
<name>A0A507DUP4_9FUNG</name>
<keyword evidence="9 12" id="KW-0472">Membrane</keyword>
<dbReference type="EMBL" id="QEAQ01000148">
    <property type="protein sequence ID" value="TPX54600.1"/>
    <property type="molecule type" value="Genomic_DNA"/>
</dbReference>
<evidence type="ECO:0000313" key="15">
    <source>
        <dbReference type="Proteomes" id="UP000318582"/>
    </source>
</evidence>
<comment type="subcellular location">
    <subcellularLocation>
        <location evidence="1">Endomembrane system</location>
        <topology evidence="1">Multi-pass membrane protein</topology>
    </subcellularLocation>
    <subcellularLocation>
        <location evidence="12">Endoplasmic reticulum membrane</location>
        <topology evidence="12">Multi-pass membrane protein</topology>
    </subcellularLocation>
</comment>
<feature type="transmembrane region" description="Helical" evidence="12">
    <location>
        <begin position="162"/>
        <end position="184"/>
    </location>
</feature>
<keyword evidence="15" id="KW-1185">Reference proteome</keyword>
<dbReference type="GO" id="GO:0006656">
    <property type="term" value="P:phosphatidylcholine biosynthetic process"/>
    <property type="evidence" value="ECO:0007669"/>
    <property type="project" value="UniProtKB-UniRule"/>
</dbReference>
<comment type="pathway">
    <text evidence="12">Phospholipid metabolism; phosphatidylcholine biosynthesis.</text>
</comment>
<keyword evidence="8 12" id="KW-0443">Lipid metabolism</keyword>
<evidence type="ECO:0000256" key="12">
    <source>
        <dbReference type="RuleBase" id="RU361122"/>
    </source>
</evidence>
<keyword evidence="11 12" id="KW-1208">Phospholipid metabolism</keyword>
<comment type="catalytic activity">
    <reaction evidence="12">
        <text>a 1,2-diacyl-sn-glycero-3-phosphoethanolamine + S-adenosyl-L-methionine = a 1,2-diacyl-sn-glycero-3-phospho-N-methylethanolamine + S-adenosyl-L-homocysteine + H(+)</text>
        <dbReference type="Rhea" id="RHEA:11164"/>
        <dbReference type="ChEBI" id="CHEBI:15378"/>
        <dbReference type="ChEBI" id="CHEBI:57856"/>
        <dbReference type="ChEBI" id="CHEBI:59789"/>
        <dbReference type="ChEBI" id="CHEBI:64573"/>
        <dbReference type="ChEBI" id="CHEBI:64612"/>
        <dbReference type="EC" id="2.1.1.17"/>
    </reaction>
</comment>
<dbReference type="PROSITE" id="PS51598">
    <property type="entry name" value="SAM_CHO2"/>
    <property type="match status" value="1"/>
</dbReference>
<dbReference type="GO" id="GO:0004608">
    <property type="term" value="F:phosphatidylethanolamine N-methyltransferase activity"/>
    <property type="evidence" value="ECO:0007669"/>
    <property type="project" value="UniProtKB-UniRule"/>
</dbReference>
<evidence type="ECO:0000256" key="1">
    <source>
        <dbReference type="ARBA" id="ARBA00004127"/>
    </source>
</evidence>
<dbReference type="InterPro" id="IPR016219">
    <property type="entry name" value="Phosphatid-EA_MeTrfase_fun"/>
</dbReference>
<dbReference type="PANTHER" id="PTHR32138:SF0">
    <property type="entry name" value="PHOSPHATIDYLETHANOLAMINE N-METHYLTRANSFERASE"/>
    <property type="match status" value="1"/>
</dbReference>
<keyword evidence="6 12" id="KW-0812">Transmembrane</keyword>
<keyword evidence="5 12" id="KW-0949">S-adenosyl-L-methionine</keyword>
<feature type="transmembrane region" description="Helical" evidence="12">
    <location>
        <begin position="528"/>
        <end position="550"/>
    </location>
</feature>
<keyword evidence="10 12" id="KW-0594">Phospholipid biosynthesis</keyword>
<feature type="region of interest" description="Disordered" evidence="13">
    <location>
        <begin position="1"/>
        <end position="50"/>
    </location>
</feature>
<dbReference type="UniPathway" id="UPA00753"/>
<evidence type="ECO:0000256" key="6">
    <source>
        <dbReference type="ARBA" id="ARBA00022692"/>
    </source>
</evidence>
<evidence type="ECO:0000256" key="9">
    <source>
        <dbReference type="ARBA" id="ARBA00023136"/>
    </source>
</evidence>
<dbReference type="EC" id="2.1.1.17" evidence="12"/>
<dbReference type="AlphaFoldDB" id="A0A507DUP4"/>
<evidence type="ECO:0000313" key="14">
    <source>
        <dbReference type="EMBL" id="TPX54600.1"/>
    </source>
</evidence>
<feature type="compositionally biased region" description="Low complexity" evidence="13">
    <location>
        <begin position="36"/>
        <end position="45"/>
    </location>
</feature>
<comment type="similarity">
    <text evidence="12">Belongs to the class VI-like SAM-binding methyltransferase superfamily. CHO2 family.</text>
</comment>
<keyword evidence="4 12" id="KW-0808">Transferase</keyword>
<evidence type="ECO:0000256" key="2">
    <source>
        <dbReference type="ARBA" id="ARBA00022516"/>
    </source>
</evidence>
<reference evidence="14 15" key="1">
    <citation type="journal article" date="2019" name="Sci. Rep.">
        <title>Comparative genomics of chytrid fungi reveal insights into the obligate biotrophic and pathogenic lifestyle of Synchytrium endobioticum.</title>
        <authorList>
            <person name="van de Vossenberg B.T.L.H."/>
            <person name="Warris S."/>
            <person name="Nguyen H.D.T."/>
            <person name="van Gent-Pelzer M.P.E."/>
            <person name="Joly D.L."/>
            <person name="van de Geest H.C."/>
            <person name="Bonants P.J.M."/>
            <person name="Smith D.S."/>
            <person name="Levesque C.A."/>
            <person name="van der Lee T.A.J."/>
        </authorList>
    </citation>
    <scope>NUCLEOTIDE SEQUENCE [LARGE SCALE GENOMIC DNA]</scope>
    <source>
        <strain evidence="14 15">CBS 809.83</strain>
    </source>
</reference>
<feature type="region of interest" description="Disordered" evidence="13">
    <location>
        <begin position="705"/>
        <end position="771"/>
    </location>
</feature>
<comment type="caution">
    <text evidence="12">Lacks conserved residue(s) required for the propagation of feature annotation.</text>
</comment>
<evidence type="ECO:0000256" key="10">
    <source>
        <dbReference type="ARBA" id="ARBA00023209"/>
    </source>
</evidence>
<sequence>MAPSADVAAAGLTPAEEASPTAATTITQKSDDTPFQQQQQQQQQQVPVLDTASSSDLPCVTQLNGIGIKGLKAPTYFSVNKAIPFLSNTPSPIPAEALLAATSDETVGRVPDGTVFSVPETHDLIQTLFSPSETKTMPEWITLGIMGTTIALFFFTNTPREAFLAIFIFWRCMYNGGLGVLLNAQSKDRGLVRLAKKIGLGPTNPEKPRTKWAQFLVNQITKKMSKKGAPYDYDAMPLEFNTWILYRGLVDVILVNDFTSYIVFAVSYYQSPEGGYGGMDALRYAAGILMLLFNLWVKTDAHRVVKDFAWYWGDFFFLVDASLTFDGVFEMAPHPMYSVGYIGFYATALIAQSYWVLFVSLAAHAAQMIFLHVVENPHIDKTYNPPVQKKAGDSGSSLNKYFGRDLIVFQNLDWFRSTDLQTVAIVAYTCIAALAVGPVDCPWKFWFYVGQTLFWRFVHTYGLGAILYLQSNHRTWNRHFIKHGETPRDAFQHWKVIYNTTQMMSYVSFIICALRFFVIPESILSDMFLLRATLGALFVILHSWIAVSIYEVIGSSGWFYGDFFIDELRYRSGPVYSGLYRYLDNPLLYTFSCWGIAMTCGSPALYAITLFGQVSNWLFLRYVEQPHMRRMYGSQIRQEAGVERVLKSKVGDMGRGVEKLAKDLDLMDVLNRIKDVKKTGEKELRKVMGPEAWKEFVARARGRKAARGQALDMTPPESEDEVDSIASDSPSRLQDGMRLRNKASIDSQFSVSSQEDGQKKGIKNTRRDSSKNLPMAVERIIEELEDLVDQARPRMRAMVGETALKLVGDTRSAVVPVDLYSVRFPSCRADEPATFRLGQPIVIEFTAATDTVTARDWIGLYSATANPNTALTTTKSQGRWMFVTGGSKDEWDADSESAGVTLVKASAAGHSIGRVPVELSSTINEKSGMAHSVVRGQLTFSNDRLPWAVGVYEARYHYQGKHDVIAISRVFEIVADEYQWQESSAETAAAEEKAVTEALEKIVETCADIDVAGGEQELRASDNIMDRVKVDNCLDVSSYAKYKEVVARRIVYTIKQTFGVEFSWKVVGLDGTTGQLAKRVCSARHALQPCEYEK</sequence>
<comment type="caution">
    <text evidence="14">The sequence shown here is derived from an EMBL/GenBank/DDBJ whole genome shotgun (WGS) entry which is preliminary data.</text>
</comment>
<organism evidence="14 15">
    <name type="scientific">Powellomyces hirtus</name>
    <dbReference type="NCBI Taxonomy" id="109895"/>
    <lineage>
        <taxon>Eukaryota</taxon>
        <taxon>Fungi</taxon>
        <taxon>Fungi incertae sedis</taxon>
        <taxon>Chytridiomycota</taxon>
        <taxon>Chytridiomycota incertae sedis</taxon>
        <taxon>Chytridiomycetes</taxon>
        <taxon>Spizellomycetales</taxon>
        <taxon>Powellomycetaceae</taxon>
        <taxon>Powellomyces</taxon>
    </lineage>
</organism>
<evidence type="ECO:0000256" key="8">
    <source>
        <dbReference type="ARBA" id="ARBA00023098"/>
    </source>
</evidence>
<keyword evidence="3 12" id="KW-0489">Methyltransferase</keyword>
<comment type="function">
    <text evidence="12">Catalyzes the first step of the methylation pathway of phosphatidylcholine biosynthesis, the SAM-dependent methylation of phosphatidylethanolamine (PE) to phosphatidylmonomethylethanolamine (PMME).</text>
</comment>
<gene>
    <name evidence="14" type="ORF">PhCBS80983_g05860</name>
</gene>
<proteinExistence type="inferred from homology"/>
<dbReference type="InterPro" id="IPR007318">
    <property type="entry name" value="Phopholipid_MeTrfase"/>
</dbReference>
<keyword evidence="7 12" id="KW-1133">Transmembrane helix</keyword>
<evidence type="ECO:0000256" key="7">
    <source>
        <dbReference type="ARBA" id="ARBA00022989"/>
    </source>
</evidence>
<feature type="transmembrane region" description="Helical" evidence="12">
    <location>
        <begin position="420"/>
        <end position="439"/>
    </location>
</feature>
<feature type="transmembrane region" description="Helical" evidence="12">
    <location>
        <begin position="341"/>
        <end position="363"/>
    </location>
</feature>
<dbReference type="GO" id="GO:0005789">
    <property type="term" value="C:endoplasmic reticulum membrane"/>
    <property type="evidence" value="ECO:0007669"/>
    <property type="project" value="UniProtKB-SubCell"/>
</dbReference>
<feature type="transmembrane region" description="Helical" evidence="12">
    <location>
        <begin position="244"/>
        <end position="269"/>
    </location>
</feature>
<feature type="transmembrane region" description="Helical" evidence="12">
    <location>
        <begin position="309"/>
        <end position="329"/>
    </location>
</feature>
<dbReference type="Proteomes" id="UP000318582">
    <property type="component" value="Unassembled WGS sequence"/>
</dbReference>
<dbReference type="Pfam" id="PF04191">
    <property type="entry name" value="PEMT"/>
    <property type="match status" value="2"/>
</dbReference>
<feature type="transmembrane region" description="Helical" evidence="12">
    <location>
        <begin position="281"/>
        <end position="297"/>
    </location>
</feature>
<evidence type="ECO:0000256" key="11">
    <source>
        <dbReference type="ARBA" id="ARBA00023264"/>
    </source>
</evidence>
<evidence type="ECO:0000256" key="5">
    <source>
        <dbReference type="ARBA" id="ARBA00022691"/>
    </source>
</evidence>
<evidence type="ECO:0000256" key="13">
    <source>
        <dbReference type="SAM" id="MobiDB-lite"/>
    </source>
</evidence>
<protein>
    <recommendedName>
        <fullName evidence="12">Phosphatidylethanolamine N-methyltransferase</fullName>
        <shortName evidence="12">PEAMT</shortName>
        <ecNumber evidence="12">2.1.1.17</ecNumber>
    </recommendedName>
</protein>
<keyword evidence="12" id="KW-0256">Endoplasmic reticulum</keyword>
<feature type="compositionally biased region" description="Polar residues" evidence="13">
    <location>
        <begin position="744"/>
        <end position="755"/>
    </location>
</feature>
<feature type="transmembrane region" description="Helical" evidence="12">
    <location>
        <begin position="445"/>
        <end position="469"/>
    </location>
</feature>
<dbReference type="PANTHER" id="PTHR32138">
    <property type="entry name" value="PHOSPHATIDYLETHANOLAMINE N-METHYLTRANSFERASE"/>
    <property type="match status" value="1"/>
</dbReference>
<feature type="compositionally biased region" description="Low complexity" evidence="13">
    <location>
        <begin position="13"/>
        <end position="25"/>
    </location>
</feature>
<evidence type="ECO:0000256" key="4">
    <source>
        <dbReference type="ARBA" id="ARBA00022679"/>
    </source>
</evidence>
<dbReference type="STRING" id="109895.A0A507DUP4"/>
<evidence type="ECO:0000256" key="3">
    <source>
        <dbReference type="ARBA" id="ARBA00022603"/>
    </source>
</evidence>
<dbReference type="GO" id="GO:0032259">
    <property type="term" value="P:methylation"/>
    <property type="evidence" value="ECO:0007669"/>
    <property type="project" value="UniProtKB-KW"/>
</dbReference>
<feature type="transmembrane region" description="Helical" evidence="12">
    <location>
        <begin position="587"/>
        <end position="620"/>
    </location>
</feature>
<keyword evidence="2 12" id="KW-0444">Lipid biosynthesis</keyword>